<name>A0ABR3C983_9PEZI</name>
<dbReference type="Pfam" id="PF01968">
    <property type="entry name" value="Hydantoinase_A"/>
    <property type="match status" value="1"/>
</dbReference>
<dbReference type="InterPro" id="IPR045079">
    <property type="entry name" value="Oxoprolinase-like"/>
</dbReference>
<dbReference type="SUPFAM" id="SSF160991">
    <property type="entry name" value="CV3147-like"/>
    <property type="match status" value="1"/>
</dbReference>
<evidence type="ECO:0000313" key="6">
    <source>
        <dbReference type="EMBL" id="KAL0257168.1"/>
    </source>
</evidence>
<feature type="domain" description="Hydantoinase/oxoprolinase N-terminal" evidence="3">
    <location>
        <begin position="2"/>
        <end position="175"/>
    </location>
</feature>
<dbReference type="GeneID" id="92012063"/>
<dbReference type="InterPro" id="IPR024071">
    <property type="entry name" value="S-Me-THD_C_sf"/>
</dbReference>
<feature type="domain" description="S-Me-THD N-terminal" evidence="4">
    <location>
        <begin position="406"/>
        <end position="555"/>
    </location>
</feature>
<organism evidence="6 7">
    <name type="scientific">Diplodia seriata</name>
    <dbReference type="NCBI Taxonomy" id="420778"/>
    <lineage>
        <taxon>Eukaryota</taxon>
        <taxon>Fungi</taxon>
        <taxon>Dikarya</taxon>
        <taxon>Ascomycota</taxon>
        <taxon>Pezizomycotina</taxon>
        <taxon>Dothideomycetes</taxon>
        <taxon>Dothideomycetes incertae sedis</taxon>
        <taxon>Botryosphaeriales</taxon>
        <taxon>Botryosphaeriaceae</taxon>
        <taxon>Diplodia</taxon>
    </lineage>
</organism>
<evidence type="ECO:0000259" key="3">
    <source>
        <dbReference type="Pfam" id="PF05378"/>
    </source>
</evidence>
<evidence type="ECO:0000313" key="7">
    <source>
        <dbReference type="Proteomes" id="UP001430584"/>
    </source>
</evidence>
<protein>
    <recommendedName>
        <fullName evidence="8">Hydantoinase</fullName>
    </recommendedName>
</protein>
<keyword evidence="7" id="KW-1185">Reference proteome</keyword>
<evidence type="ECO:0000259" key="2">
    <source>
        <dbReference type="Pfam" id="PF01968"/>
    </source>
</evidence>
<reference evidence="6 7" key="1">
    <citation type="submission" date="2024-02" db="EMBL/GenBank/DDBJ databases">
        <title>De novo assembly and annotation of 12 fungi associated with fruit tree decline syndrome in Ontario, Canada.</title>
        <authorList>
            <person name="Sulman M."/>
            <person name="Ellouze W."/>
            <person name="Ilyukhin E."/>
        </authorList>
    </citation>
    <scope>NUCLEOTIDE SEQUENCE [LARGE SCALE GENOMIC DNA]</scope>
    <source>
        <strain evidence="6 7">FDS-637</strain>
    </source>
</reference>
<dbReference type="InterPro" id="IPR008040">
    <property type="entry name" value="Hydant_A_N"/>
</dbReference>
<accession>A0ABR3C983</accession>
<dbReference type="RefSeq" id="XP_066630197.1">
    <property type="nucleotide sequence ID" value="XM_066779393.1"/>
</dbReference>
<proteinExistence type="predicted"/>
<dbReference type="Gene3D" id="3.40.1610.10">
    <property type="entry name" value="CV3147-like domain"/>
    <property type="match status" value="1"/>
</dbReference>
<dbReference type="Pfam" id="PF05378">
    <property type="entry name" value="Hydant_A_N"/>
    <property type="match status" value="1"/>
</dbReference>
<evidence type="ECO:0008006" key="8">
    <source>
        <dbReference type="Google" id="ProtNLM"/>
    </source>
</evidence>
<dbReference type="PANTHER" id="PTHR11365">
    <property type="entry name" value="5-OXOPROLINASE RELATED"/>
    <property type="match status" value="1"/>
</dbReference>
<dbReference type="Gene3D" id="2.40.390.10">
    <property type="entry name" value="CV3147-like"/>
    <property type="match status" value="1"/>
</dbReference>
<gene>
    <name evidence="6" type="ORF">SLS55_007978</name>
</gene>
<feature type="region of interest" description="Disordered" evidence="1">
    <location>
        <begin position="350"/>
        <end position="369"/>
    </location>
</feature>
<dbReference type="EMBL" id="JAJVCZ030000008">
    <property type="protein sequence ID" value="KAL0257168.1"/>
    <property type="molecule type" value="Genomic_DNA"/>
</dbReference>
<evidence type="ECO:0000259" key="5">
    <source>
        <dbReference type="Pfam" id="PF20906"/>
    </source>
</evidence>
<dbReference type="Pfam" id="PF06032">
    <property type="entry name" value="S-Me-THD_N"/>
    <property type="match status" value="1"/>
</dbReference>
<sequence>MSTNTDAVALDLSAQHTETRGVIAHFKTPTTPDVTSGIETAVGTVIKAAGVSLDSIACVTIGTTHFINAVVEQDARRLRKVGVLRLSKSFLRQIPPFSEFPTGLARLIKSYVGYVDGGLHIDGAEEAPIVEEQVVQECAEIRKHGVSALVVAGIFSPIDEEYQQEKRVRDIVLREIAGIDVVCSHEVSNIGFLERENAAILNASILKYGRRTVRGFREAMSRLNLKCGLYITQNDGTLIDAASAARMPIRTFSSGATNSMRGAAYLAGKSLDGTSAIVVDIGGTTSDAGVLLQSGFPRQASAFVTVSGVKVNYKTVTITEIDSLPVSYVANKLRTLVKAVGELDIARQPTPLGEKDDLGEEEEEIEKSKDYGEKFWEETPVDPFTYRPDIKVSSETGIAEWNVSETDVNWLAEGCYVLGCAGGGSPAATRIQLRDQLREGYTLKIVDASVLPDDACVYWGGHMGSPAVSVERLNATETVEAFRALMEYLKHDSFDAVIGLEIGGANGLEPLLVGNADFMGRAYPTYWQTTIAVHEPGSLVPCAIDSGDGKTIIMTRASTDEIVDRALRASCAEMGSRVGKAGAPTTASTVRRTAVINTYSLAWRIGRCIARSEASNTLSKVCESIVQEVGGEATARILFRGKIVAVERRLFKGHSYGEITIASMPADEEDEGAKDAMPASAAGGTLKIPFKNENLYAEHTSDSGERRMVCTVPDLIAVLDTGAGRALGVPEFRYGLRVTVLGITASPQWTSTETGLKIGGPKAFGYDLEYKPLGVYVEPKSVIAEYTARQ</sequence>
<dbReference type="Pfam" id="PF20906">
    <property type="entry name" value="S-Me-THD_C"/>
    <property type="match status" value="1"/>
</dbReference>
<comment type="caution">
    <text evidence="6">The sequence shown here is derived from an EMBL/GenBank/DDBJ whole genome shotgun (WGS) entry which is preliminary data.</text>
</comment>
<dbReference type="InterPro" id="IPR048350">
    <property type="entry name" value="S-Me-THD-like_C"/>
</dbReference>
<dbReference type="InterPro" id="IPR010318">
    <property type="entry name" value="S-Me-THD_N"/>
</dbReference>
<dbReference type="PANTHER" id="PTHR11365:SF10">
    <property type="entry name" value="HYDANTOINASE_OXOPROLINASE"/>
    <property type="match status" value="1"/>
</dbReference>
<evidence type="ECO:0000259" key="4">
    <source>
        <dbReference type="Pfam" id="PF06032"/>
    </source>
</evidence>
<feature type="domain" description="S-Me-THD-like C-terminal" evidence="5">
    <location>
        <begin position="559"/>
        <end position="773"/>
    </location>
</feature>
<evidence type="ECO:0000256" key="1">
    <source>
        <dbReference type="SAM" id="MobiDB-lite"/>
    </source>
</evidence>
<dbReference type="InterPro" id="IPR027479">
    <property type="entry name" value="S-Me-THD_N_sf"/>
</dbReference>
<dbReference type="InterPro" id="IPR002821">
    <property type="entry name" value="Hydantoinase_A"/>
</dbReference>
<feature type="domain" description="Hydantoinase A/oxoprolinase" evidence="2">
    <location>
        <begin position="195"/>
        <end position="321"/>
    </location>
</feature>
<dbReference type="Proteomes" id="UP001430584">
    <property type="component" value="Unassembled WGS sequence"/>
</dbReference>